<dbReference type="AlphaFoldDB" id="A0AAI8L3T0"/>
<dbReference type="RefSeq" id="WP_120052208.1">
    <property type="nucleotide sequence ID" value="NZ_CP032427.1"/>
</dbReference>
<proteinExistence type="predicted"/>
<sequence>MPRSSTSSGLPTAGRPYTHEMVVVHRVFRRESALLPRLVRAVPDGASARSAQISAHLTDYVSGLHHHHALEDELIWPLLRSRAGDAEELVARMEEQHGRIDSTLEAVARWAPQWQGSADSVAGQELALALEEHRLALLDHLDDEERLVLPLVAEHLTVDEWDLVGRRGLENLPKDKVMIAIGAILEDATEDERAYFLGKAPLLGRLVWKLMGRRQYATACRALRAPLEGEAGR</sequence>
<dbReference type="InterPro" id="IPR053206">
    <property type="entry name" value="Dimeric_xanthone_biosynth"/>
</dbReference>
<protein>
    <recommendedName>
        <fullName evidence="1">Hemerythrin-like domain-containing protein</fullName>
    </recommendedName>
</protein>
<evidence type="ECO:0000313" key="3">
    <source>
        <dbReference type="Proteomes" id="UP000265765"/>
    </source>
</evidence>
<dbReference type="PANTHER" id="PTHR38048:SF1">
    <property type="entry name" value="HEMERYTHRIN-LIKE DOMAIN-CONTAINING PROTEIN"/>
    <property type="match status" value="1"/>
</dbReference>
<gene>
    <name evidence="2" type="ORF">DWG14_05381</name>
</gene>
<dbReference type="InterPro" id="IPR012312">
    <property type="entry name" value="Hemerythrin-like"/>
</dbReference>
<dbReference type="Gene3D" id="1.20.120.520">
    <property type="entry name" value="nmb1532 protein domain like"/>
    <property type="match status" value="1"/>
</dbReference>
<feature type="domain" description="Hemerythrin-like" evidence="1">
    <location>
        <begin position="19"/>
        <end position="152"/>
    </location>
</feature>
<accession>A0AAI8L3T0</accession>
<evidence type="ECO:0000313" key="2">
    <source>
        <dbReference type="EMBL" id="AYC41100.1"/>
    </source>
</evidence>
<dbReference type="Pfam" id="PF01814">
    <property type="entry name" value="Hemerythrin"/>
    <property type="match status" value="1"/>
</dbReference>
<dbReference type="Proteomes" id="UP000265765">
    <property type="component" value="Chromosome"/>
</dbReference>
<dbReference type="KEGG" id="sge:DWG14_05381"/>
<dbReference type="CDD" id="cd12108">
    <property type="entry name" value="Hr-like"/>
    <property type="match status" value="1"/>
</dbReference>
<evidence type="ECO:0000259" key="1">
    <source>
        <dbReference type="Pfam" id="PF01814"/>
    </source>
</evidence>
<name>A0AAI8L3T0_9ACTN</name>
<dbReference type="EMBL" id="CP032427">
    <property type="protein sequence ID" value="AYC41100.1"/>
    <property type="molecule type" value="Genomic_DNA"/>
</dbReference>
<organism evidence="2 3">
    <name type="scientific">Streptomyces griseorubiginosus</name>
    <dbReference type="NCBI Taxonomy" id="67304"/>
    <lineage>
        <taxon>Bacteria</taxon>
        <taxon>Bacillati</taxon>
        <taxon>Actinomycetota</taxon>
        <taxon>Actinomycetes</taxon>
        <taxon>Kitasatosporales</taxon>
        <taxon>Streptomycetaceae</taxon>
        <taxon>Streptomyces</taxon>
    </lineage>
</organism>
<reference evidence="2 3" key="1">
    <citation type="submission" date="2018-09" db="EMBL/GenBank/DDBJ databases">
        <title>Production of Trimethoprim by Streptomyces sp. 3E-1.</title>
        <authorList>
            <person name="Kang H.J."/>
            <person name="Kim S.B."/>
        </authorList>
    </citation>
    <scope>NUCLEOTIDE SEQUENCE [LARGE SCALE GENOMIC DNA]</scope>
    <source>
        <strain evidence="2 3">3E-1</strain>
    </source>
</reference>
<dbReference type="PANTHER" id="PTHR38048">
    <property type="entry name" value="EXPRESSED PROTEIN"/>
    <property type="match status" value="1"/>
</dbReference>
<dbReference type="GeneID" id="91284241"/>